<protein>
    <submittedName>
        <fullName evidence="2">GCN5-like N-acetyltransferase</fullName>
    </submittedName>
</protein>
<dbReference type="PANTHER" id="PTHR43305">
    <property type="entry name" value="FAMILY N-ACETYLTRANSFERASE, PUTATIVE (AFU_ORTHOLOGUE AFUA_2G01380)-RELATED"/>
    <property type="match status" value="1"/>
</dbReference>
<dbReference type="Pfam" id="PF00583">
    <property type="entry name" value="Acetyltransf_1"/>
    <property type="match status" value="1"/>
</dbReference>
<dbReference type="Proteomes" id="UP000758603">
    <property type="component" value="Unassembled WGS sequence"/>
</dbReference>
<keyword evidence="3" id="KW-1185">Reference proteome</keyword>
<evidence type="ECO:0000259" key="1">
    <source>
        <dbReference type="PROSITE" id="PS51186"/>
    </source>
</evidence>
<dbReference type="AlphaFoldDB" id="A0A9P8RMQ4"/>
<reference evidence="2" key="1">
    <citation type="journal article" date="2021" name="Nat. Commun.">
        <title>Genetic determinants of endophytism in the Arabidopsis root mycobiome.</title>
        <authorList>
            <person name="Mesny F."/>
            <person name="Miyauchi S."/>
            <person name="Thiergart T."/>
            <person name="Pickel B."/>
            <person name="Atanasova L."/>
            <person name="Karlsson M."/>
            <person name="Huettel B."/>
            <person name="Barry K.W."/>
            <person name="Haridas S."/>
            <person name="Chen C."/>
            <person name="Bauer D."/>
            <person name="Andreopoulos W."/>
            <person name="Pangilinan J."/>
            <person name="LaButti K."/>
            <person name="Riley R."/>
            <person name="Lipzen A."/>
            <person name="Clum A."/>
            <person name="Drula E."/>
            <person name="Henrissat B."/>
            <person name="Kohler A."/>
            <person name="Grigoriev I.V."/>
            <person name="Martin F.M."/>
            <person name="Hacquard S."/>
        </authorList>
    </citation>
    <scope>NUCLEOTIDE SEQUENCE</scope>
    <source>
        <strain evidence="2">MPI-SDFR-AT-0073</strain>
    </source>
</reference>
<gene>
    <name evidence="2" type="ORF">BKA67DRAFT_526380</name>
</gene>
<dbReference type="EMBL" id="JAGPXC010000010">
    <property type="protein sequence ID" value="KAH6646260.1"/>
    <property type="molecule type" value="Genomic_DNA"/>
</dbReference>
<name>A0A9P8RMQ4_9PEZI</name>
<proteinExistence type="predicted"/>
<dbReference type="CDD" id="cd04301">
    <property type="entry name" value="NAT_SF"/>
    <property type="match status" value="1"/>
</dbReference>
<organism evidence="2 3">
    <name type="scientific">Truncatella angustata</name>
    <dbReference type="NCBI Taxonomy" id="152316"/>
    <lineage>
        <taxon>Eukaryota</taxon>
        <taxon>Fungi</taxon>
        <taxon>Dikarya</taxon>
        <taxon>Ascomycota</taxon>
        <taxon>Pezizomycotina</taxon>
        <taxon>Sordariomycetes</taxon>
        <taxon>Xylariomycetidae</taxon>
        <taxon>Amphisphaeriales</taxon>
        <taxon>Sporocadaceae</taxon>
        <taxon>Truncatella</taxon>
    </lineage>
</organism>
<dbReference type="InterPro" id="IPR052777">
    <property type="entry name" value="Acetyltransferase_Enz"/>
</dbReference>
<comment type="caution">
    <text evidence="2">The sequence shown here is derived from an EMBL/GenBank/DDBJ whole genome shotgun (WGS) entry which is preliminary data.</text>
</comment>
<dbReference type="GeneID" id="70127639"/>
<dbReference type="OrthoDB" id="41532at2759"/>
<dbReference type="GO" id="GO:0016747">
    <property type="term" value="F:acyltransferase activity, transferring groups other than amino-acyl groups"/>
    <property type="evidence" value="ECO:0007669"/>
    <property type="project" value="InterPro"/>
</dbReference>
<dbReference type="PANTHER" id="PTHR43305:SF1">
    <property type="entry name" value="FAMILY N-ACETYLTRANSFERASE, PUTATIVE (AFU_ORTHOLOGUE AFUA_2G01380)-RELATED"/>
    <property type="match status" value="1"/>
</dbReference>
<sequence>METKPSATGQPNGDESACTITPVNTPADLHDIVALFHEYVASLKIDLSFQDFATEVSSLPGKYSPPTGCLLLARSRTTGQAIGCVALRPLEPKVCEMKRLYVSPLGRGAGLGKALALRALEQARQLGYERARLDTLANMGSARALYGKLGFVEVEPYYNSPMKDTKFLELTLGLRDKDETGASMM</sequence>
<feature type="domain" description="N-acetyltransferase" evidence="1">
    <location>
        <begin position="18"/>
        <end position="173"/>
    </location>
</feature>
<dbReference type="Gene3D" id="3.40.630.30">
    <property type="match status" value="1"/>
</dbReference>
<evidence type="ECO:0000313" key="2">
    <source>
        <dbReference type="EMBL" id="KAH6646260.1"/>
    </source>
</evidence>
<evidence type="ECO:0000313" key="3">
    <source>
        <dbReference type="Proteomes" id="UP000758603"/>
    </source>
</evidence>
<dbReference type="InterPro" id="IPR000182">
    <property type="entry name" value="GNAT_dom"/>
</dbReference>
<dbReference type="InterPro" id="IPR016181">
    <property type="entry name" value="Acyl_CoA_acyltransferase"/>
</dbReference>
<dbReference type="RefSeq" id="XP_045952774.1">
    <property type="nucleotide sequence ID" value="XM_046098747.1"/>
</dbReference>
<dbReference type="PROSITE" id="PS51186">
    <property type="entry name" value="GNAT"/>
    <property type="match status" value="1"/>
</dbReference>
<dbReference type="SUPFAM" id="SSF55729">
    <property type="entry name" value="Acyl-CoA N-acyltransferases (Nat)"/>
    <property type="match status" value="1"/>
</dbReference>
<accession>A0A9P8RMQ4</accession>